<keyword evidence="2" id="KW-1185">Reference proteome</keyword>
<evidence type="ECO:0000313" key="1">
    <source>
        <dbReference type="EMBL" id="MBB5046849.1"/>
    </source>
</evidence>
<comment type="caution">
    <text evidence="1">The sequence shown here is derived from an EMBL/GenBank/DDBJ whole genome shotgun (WGS) entry which is preliminary data.</text>
</comment>
<dbReference type="EMBL" id="JACHIH010000007">
    <property type="protein sequence ID" value="MBB5046849.1"/>
    <property type="molecule type" value="Genomic_DNA"/>
</dbReference>
<accession>A0A7W8DY29</accession>
<dbReference type="RefSeq" id="WP_184256137.1">
    <property type="nucleotide sequence ID" value="NZ_JACHIH010000007.1"/>
</dbReference>
<sequence length="46" mass="5310">MWRDVPPHEMFAVYSAAIDRRVSAAFSPGRDDALVRFRKSKSIEDK</sequence>
<proteinExistence type="predicted"/>
<name>A0A7W8DY29_9BRAD</name>
<gene>
    <name evidence="1" type="ORF">HNR60_001598</name>
</gene>
<evidence type="ECO:0000313" key="2">
    <source>
        <dbReference type="Proteomes" id="UP000542353"/>
    </source>
</evidence>
<organism evidence="1 2">
    <name type="scientific">Rhodopseudomonas rhenobacensis</name>
    <dbReference type="NCBI Taxonomy" id="87461"/>
    <lineage>
        <taxon>Bacteria</taxon>
        <taxon>Pseudomonadati</taxon>
        <taxon>Pseudomonadota</taxon>
        <taxon>Alphaproteobacteria</taxon>
        <taxon>Hyphomicrobiales</taxon>
        <taxon>Nitrobacteraceae</taxon>
        <taxon>Rhodopseudomonas</taxon>
    </lineage>
</organism>
<dbReference type="AlphaFoldDB" id="A0A7W8DY29"/>
<reference evidence="1 2" key="1">
    <citation type="submission" date="2020-08" db="EMBL/GenBank/DDBJ databases">
        <title>Genomic Encyclopedia of Type Strains, Phase IV (KMG-IV): sequencing the most valuable type-strain genomes for metagenomic binning, comparative biology and taxonomic classification.</title>
        <authorList>
            <person name="Goeker M."/>
        </authorList>
    </citation>
    <scope>NUCLEOTIDE SEQUENCE [LARGE SCALE GENOMIC DNA]</scope>
    <source>
        <strain evidence="1 2">DSM 12706</strain>
    </source>
</reference>
<protein>
    <submittedName>
        <fullName evidence="1">Uncharacterized protein</fullName>
    </submittedName>
</protein>
<dbReference type="Proteomes" id="UP000542353">
    <property type="component" value="Unassembled WGS sequence"/>
</dbReference>